<sequence length="79" mass="10050">MSWNNDCWSSKKKHCCDNWWKCKEKNHCDDDWRSKEKHCNDDWWKSKEKNHCDDDWRSKRNKCRCKCFFVCCHCKRKNW</sequence>
<dbReference type="EMBL" id="NVDG01000023">
    <property type="protein sequence ID" value="PFU42275.1"/>
    <property type="molecule type" value="Genomic_DNA"/>
</dbReference>
<proteinExistence type="predicted"/>
<comment type="caution">
    <text evidence="1">The sequence shown here is derived from an EMBL/GenBank/DDBJ whole genome shotgun (WGS) entry which is preliminary data.</text>
</comment>
<evidence type="ECO:0000313" key="2">
    <source>
        <dbReference type="Proteomes" id="UP000224076"/>
    </source>
</evidence>
<dbReference type="AlphaFoldDB" id="A0A2B3U605"/>
<organism evidence="1 2">
    <name type="scientific">Bacillus cereus</name>
    <dbReference type="NCBI Taxonomy" id="1396"/>
    <lineage>
        <taxon>Bacteria</taxon>
        <taxon>Bacillati</taxon>
        <taxon>Bacillota</taxon>
        <taxon>Bacilli</taxon>
        <taxon>Bacillales</taxon>
        <taxon>Bacillaceae</taxon>
        <taxon>Bacillus</taxon>
        <taxon>Bacillus cereus group</taxon>
    </lineage>
</organism>
<gene>
    <name evidence="1" type="ORF">COK86_13980</name>
</gene>
<dbReference type="Proteomes" id="UP000224076">
    <property type="component" value="Unassembled WGS sequence"/>
</dbReference>
<reference evidence="1 2" key="1">
    <citation type="submission" date="2017-09" db="EMBL/GenBank/DDBJ databases">
        <title>Large-scale bioinformatics analysis of Bacillus genomes uncovers conserved roles of natural products in bacterial physiology.</title>
        <authorList>
            <consortium name="Agbiome Team Llc"/>
            <person name="Bleich R.M."/>
            <person name="Grubbs K.J."/>
            <person name="Santa Maria K.C."/>
            <person name="Allen S.E."/>
            <person name="Farag S."/>
            <person name="Shank E.A."/>
            <person name="Bowers A."/>
        </authorList>
    </citation>
    <scope>NUCLEOTIDE SEQUENCE [LARGE SCALE GENOMIC DNA]</scope>
    <source>
        <strain evidence="1 2">AFS061806</strain>
    </source>
</reference>
<accession>A0A2B3U605</accession>
<protein>
    <submittedName>
        <fullName evidence="1">Uncharacterized protein</fullName>
    </submittedName>
</protein>
<name>A0A2B3U605_BACCE</name>
<evidence type="ECO:0000313" key="1">
    <source>
        <dbReference type="EMBL" id="PFU42275.1"/>
    </source>
</evidence>